<accession>A0A074WCX5</accession>
<feature type="transmembrane region" description="Helical" evidence="5">
    <location>
        <begin position="32"/>
        <end position="49"/>
    </location>
</feature>
<reference evidence="6 7" key="1">
    <citation type="journal article" date="2014" name="BMC Genomics">
        <title>Genome sequencing of four Aureobasidium pullulans varieties: biotechnological potential, stress tolerance, and description of new species.</title>
        <authorList>
            <person name="Gostin Ar C."/>
            <person name="Ohm R.A."/>
            <person name="Kogej T."/>
            <person name="Sonjak S."/>
            <person name="Turk M."/>
            <person name="Zajc J."/>
            <person name="Zalar P."/>
            <person name="Grube M."/>
            <person name="Sun H."/>
            <person name="Han J."/>
            <person name="Sharma A."/>
            <person name="Chiniquy J."/>
            <person name="Ngan C.Y."/>
            <person name="Lipzen A."/>
            <person name="Barry K."/>
            <person name="Grigoriev I.V."/>
            <person name="Gunde-Cimerman N."/>
        </authorList>
    </citation>
    <scope>NUCLEOTIDE SEQUENCE [LARGE SCALE GENOMIC DNA]</scope>
    <source>
        <strain evidence="6 7">CBS 147.97</strain>
    </source>
</reference>
<dbReference type="Proteomes" id="UP000027730">
    <property type="component" value="Unassembled WGS sequence"/>
</dbReference>
<feature type="transmembrane region" description="Helical" evidence="5">
    <location>
        <begin position="243"/>
        <end position="262"/>
    </location>
</feature>
<keyword evidence="3 5" id="KW-1133">Transmembrane helix</keyword>
<sequence length="373" mass="40223">MWCMKNELALDKIVRSALVPIFSKAPLAPKRLGRFLLSWSIGFLLALPYGVMADRVGRKRVLRLSIIGLVLCDTFKLIVIWQSDYMPLRMIWLAPVFRIIGGGDAVAATMVLAALADVYEDEERSDAVYHHDIDSGSCTTQCQTRGGLIARSTSILARSLAAIFADRNVLFLLFGFFATTVGTVAAGFELQYVHRRYGWSYARASSLLAIRPFVTIIVLLIIIPTSSKILLVACSVSNAQKDLILVRGSATLLMIGTLLLGISEVSSVAVFSFVVFALGNGFTTVSKSLLTTFGPHEMAGTLLSAMNVSAALGAVIAGPLITVTFNLGLEWGGAWIGAPLFFVTLLYALTLASVCLLKAPEDLKHDVTEDLAA</sequence>
<name>A0A074WCX5_9PEZI</name>
<evidence type="ECO:0000256" key="5">
    <source>
        <dbReference type="SAM" id="Phobius"/>
    </source>
</evidence>
<evidence type="ECO:0000256" key="1">
    <source>
        <dbReference type="ARBA" id="ARBA00004141"/>
    </source>
</evidence>
<dbReference type="PANTHER" id="PTHR23507:SF1">
    <property type="entry name" value="FI18259P1-RELATED"/>
    <property type="match status" value="1"/>
</dbReference>
<proteinExistence type="predicted"/>
<feature type="transmembrane region" description="Helical" evidence="5">
    <location>
        <begin position="302"/>
        <end position="322"/>
    </location>
</feature>
<dbReference type="EMBL" id="KL584721">
    <property type="protein sequence ID" value="KEQ69414.1"/>
    <property type="molecule type" value="Genomic_DNA"/>
</dbReference>
<dbReference type="AlphaFoldDB" id="A0A074WCX5"/>
<dbReference type="InterPro" id="IPR036259">
    <property type="entry name" value="MFS_trans_sf"/>
</dbReference>
<feature type="transmembrane region" description="Helical" evidence="5">
    <location>
        <begin position="93"/>
        <end position="115"/>
    </location>
</feature>
<organism evidence="6 7">
    <name type="scientific">Aureobasidium namibiae CBS 147.97</name>
    <dbReference type="NCBI Taxonomy" id="1043004"/>
    <lineage>
        <taxon>Eukaryota</taxon>
        <taxon>Fungi</taxon>
        <taxon>Dikarya</taxon>
        <taxon>Ascomycota</taxon>
        <taxon>Pezizomycotina</taxon>
        <taxon>Dothideomycetes</taxon>
        <taxon>Dothideomycetidae</taxon>
        <taxon>Dothideales</taxon>
        <taxon>Saccotheciaceae</taxon>
        <taxon>Aureobasidium</taxon>
    </lineage>
</organism>
<keyword evidence="7" id="KW-1185">Reference proteome</keyword>
<feature type="transmembrane region" description="Helical" evidence="5">
    <location>
        <begin position="208"/>
        <end position="231"/>
    </location>
</feature>
<keyword evidence="2 5" id="KW-0812">Transmembrane</keyword>
<dbReference type="GO" id="GO:0022857">
    <property type="term" value="F:transmembrane transporter activity"/>
    <property type="evidence" value="ECO:0007669"/>
    <property type="project" value="TreeGrafter"/>
</dbReference>
<feature type="transmembrane region" description="Helical" evidence="5">
    <location>
        <begin position="168"/>
        <end position="188"/>
    </location>
</feature>
<dbReference type="PANTHER" id="PTHR23507">
    <property type="entry name" value="ZGC:174356"/>
    <property type="match status" value="1"/>
</dbReference>
<feature type="transmembrane region" description="Helical" evidence="5">
    <location>
        <begin position="268"/>
        <end position="290"/>
    </location>
</feature>
<dbReference type="GeneID" id="25414162"/>
<dbReference type="Gene3D" id="1.20.1250.20">
    <property type="entry name" value="MFS general substrate transporter like domains"/>
    <property type="match status" value="2"/>
</dbReference>
<evidence type="ECO:0000313" key="6">
    <source>
        <dbReference type="EMBL" id="KEQ69414.1"/>
    </source>
</evidence>
<dbReference type="SUPFAM" id="SSF103473">
    <property type="entry name" value="MFS general substrate transporter"/>
    <property type="match status" value="1"/>
</dbReference>
<protein>
    <recommendedName>
        <fullName evidence="8">MFS general substrate transporter</fullName>
    </recommendedName>
</protein>
<evidence type="ECO:0000256" key="2">
    <source>
        <dbReference type="ARBA" id="ARBA00022692"/>
    </source>
</evidence>
<dbReference type="STRING" id="1043004.A0A074WCX5"/>
<evidence type="ECO:0008006" key="8">
    <source>
        <dbReference type="Google" id="ProtNLM"/>
    </source>
</evidence>
<dbReference type="GO" id="GO:0016020">
    <property type="term" value="C:membrane"/>
    <property type="evidence" value="ECO:0007669"/>
    <property type="project" value="UniProtKB-SubCell"/>
</dbReference>
<dbReference type="OrthoDB" id="194139at2759"/>
<dbReference type="RefSeq" id="XP_013423708.1">
    <property type="nucleotide sequence ID" value="XM_013568254.1"/>
</dbReference>
<evidence type="ECO:0000313" key="7">
    <source>
        <dbReference type="Proteomes" id="UP000027730"/>
    </source>
</evidence>
<keyword evidence="4 5" id="KW-0472">Membrane</keyword>
<dbReference type="HOGENOM" id="CLU_871563_0_0_1"/>
<feature type="transmembrane region" description="Helical" evidence="5">
    <location>
        <begin position="334"/>
        <end position="357"/>
    </location>
</feature>
<evidence type="ECO:0000256" key="4">
    <source>
        <dbReference type="ARBA" id="ARBA00023136"/>
    </source>
</evidence>
<comment type="subcellular location">
    <subcellularLocation>
        <location evidence="1">Membrane</location>
        <topology evidence="1">Multi-pass membrane protein</topology>
    </subcellularLocation>
</comment>
<feature type="transmembrane region" description="Helical" evidence="5">
    <location>
        <begin position="61"/>
        <end position="81"/>
    </location>
</feature>
<evidence type="ECO:0000256" key="3">
    <source>
        <dbReference type="ARBA" id="ARBA00022989"/>
    </source>
</evidence>
<gene>
    <name evidence="6" type="ORF">M436DRAFT_67085</name>
</gene>